<dbReference type="GO" id="GO:0005886">
    <property type="term" value="C:plasma membrane"/>
    <property type="evidence" value="ECO:0007669"/>
    <property type="project" value="UniProtKB-SubCell"/>
</dbReference>
<organism evidence="11 12">
    <name type="scientific">Mesorhizobium zhangyense</name>
    <dbReference type="NCBI Taxonomy" id="1776730"/>
    <lineage>
        <taxon>Bacteria</taxon>
        <taxon>Pseudomonadati</taxon>
        <taxon>Pseudomonadota</taxon>
        <taxon>Alphaproteobacteria</taxon>
        <taxon>Hyphomicrobiales</taxon>
        <taxon>Phyllobacteriaceae</taxon>
        <taxon>Mesorhizobium</taxon>
    </lineage>
</organism>
<dbReference type="Proteomes" id="UP000481252">
    <property type="component" value="Unassembled WGS sequence"/>
</dbReference>
<sequence>MNKSAEPNRAARAYLGYVKVVETLGILTMAALVSIIVAQVGCRYILGFSLYWADEVTKSLMIWTAFLMAGLAYTQGELPAMRLLLELFPAGLVRIIDIIMAVLIVLTLIALARYGFEFAWRTRHQSMIALNISLFWVHVSIPVGCVLLIFHVALHKWLAPIQPYLETPVELVQ</sequence>
<evidence type="ECO:0000313" key="12">
    <source>
        <dbReference type="Proteomes" id="UP000481252"/>
    </source>
</evidence>
<feature type="transmembrane region" description="Helical" evidence="9">
    <location>
        <begin position="128"/>
        <end position="154"/>
    </location>
</feature>
<dbReference type="RefSeq" id="WP_165117682.1">
    <property type="nucleotide sequence ID" value="NZ_JAAKZG010000004.1"/>
</dbReference>
<dbReference type="AlphaFoldDB" id="A0A7C9V7N9"/>
<keyword evidence="5 9" id="KW-0812">Transmembrane</keyword>
<reference evidence="11 12" key="1">
    <citation type="submission" date="2020-02" db="EMBL/GenBank/DDBJ databases">
        <title>Genome sequence of the type strain CGMCC 1.15528 of Mesorhizobium zhangyense.</title>
        <authorList>
            <person name="Gao J."/>
            <person name="Sun J."/>
        </authorList>
    </citation>
    <scope>NUCLEOTIDE SEQUENCE [LARGE SCALE GENOMIC DNA]</scope>
    <source>
        <strain evidence="11 12">CGMCC 1.15528</strain>
    </source>
</reference>
<evidence type="ECO:0000256" key="1">
    <source>
        <dbReference type="ARBA" id="ARBA00004429"/>
    </source>
</evidence>
<comment type="subunit">
    <text evidence="9">The complex comprises the extracytoplasmic solute receptor protein and the two transmembrane proteins.</text>
</comment>
<evidence type="ECO:0000259" key="10">
    <source>
        <dbReference type="Pfam" id="PF04290"/>
    </source>
</evidence>
<keyword evidence="6 9" id="KW-1133">Transmembrane helix</keyword>
<evidence type="ECO:0000256" key="3">
    <source>
        <dbReference type="ARBA" id="ARBA00022475"/>
    </source>
</evidence>
<feature type="transmembrane region" description="Helical" evidence="9">
    <location>
        <begin position="95"/>
        <end position="116"/>
    </location>
</feature>
<comment type="function">
    <text evidence="9">Part of the tripartite ATP-independent periplasmic (TRAP) transport system.</text>
</comment>
<dbReference type="Pfam" id="PF04290">
    <property type="entry name" value="DctQ"/>
    <property type="match status" value="1"/>
</dbReference>
<name>A0A7C9V7N9_9HYPH</name>
<evidence type="ECO:0000256" key="6">
    <source>
        <dbReference type="ARBA" id="ARBA00022989"/>
    </source>
</evidence>
<evidence type="ECO:0000256" key="2">
    <source>
        <dbReference type="ARBA" id="ARBA00022448"/>
    </source>
</evidence>
<keyword evidence="7 9" id="KW-0472">Membrane</keyword>
<dbReference type="GO" id="GO:0015740">
    <property type="term" value="P:C4-dicarboxylate transport"/>
    <property type="evidence" value="ECO:0007669"/>
    <property type="project" value="TreeGrafter"/>
</dbReference>
<evidence type="ECO:0000256" key="4">
    <source>
        <dbReference type="ARBA" id="ARBA00022519"/>
    </source>
</evidence>
<comment type="similarity">
    <text evidence="8 9">Belongs to the TRAP transporter small permease family.</text>
</comment>
<dbReference type="InterPro" id="IPR055348">
    <property type="entry name" value="DctQ"/>
</dbReference>
<dbReference type="InterPro" id="IPR007387">
    <property type="entry name" value="TRAP_DctQ"/>
</dbReference>
<proteinExistence type="inferred from homology"/>
<gene>
    <name evidence="11" type="ORF">G6N74_12360</name>
</gene>
<keyword evidence="3" id="KW-1003">Cell membrane</keyword>
<comment type="caution">
    <text evidence="9">Lacks conserved residue(s) required for the propagation of feature annotation.</text>
</comment>
<evidence type="ECO:0000256" key="7">
    <source>
        <dbReference type="ARBA" id="ARBA00023136"/>
    </source>
</evidence>
<evidence type="ECO:0000256" key="8">
    <source>
        <dbReference type="ARBA" id="ARBA00038436"/>
    </source>
</evidence>
<evidence type="ECO:0000256" key="9">
    <source>
        <dbReference type="RuleBase" id="RU369079"/>
    </source>
</evidence>
<dbReference type="GO" id="GO:0022857">
    <property type="term" value="F:transmembrane transporter activity"/>
    <property type="evidence" value="ECO:0007669"/>
    <property type="project" value="UniProtKB-UniRule"/>
</dbReference>
<dbReference type="EMBL" id="JAAKZG010000004">
    <property type="protein sequence ID" value="NGN41863.1"/>
    <property type="molecule type" value="Genomic_DNA"/>
</dbReference>
<dbReference type="PANTHER" id="PTHR35011:SF5">
    <property type="entry name" value="SIALIC ACID TRAP TRANSPORTER SMALL PERMEASE PROTEIN SIAQ"/>
    <property type="match status" value="1"/>
</dbReference>
<feature type="transmembrane region" description="Helical" evidence="9">
    <location>
        <begin position="24"/>
        <end position="46"/>
    </location>
</feature>
<keyword evidence="4 9" id="KW-0997">Cell inner membrane</keyword>
<comment type="subcellular location">
    <subcellularLocation>
        <location evidence="1 9">Cell inner membrane</location>
        <topology evidence="1 9">Multi-pass membrane protein</topology>
    </subcellularLocation>
</comment>
<keyword evidence="2 9" id="KW-0813">Transport</keyword>
<accession>A0A7C9V7N9</accession>
<evidence type="ECO:0000313" key="11">
    <source>
        <dbReference type="EMBL" id="NGN41863.1"/>
    </source>
</evidence>
<evidence type="ECO:0000256" key="5">
    <source>
        <dbReference type="ARBA" id="ARBA00022692"/>
    </source>
</evidence>
<dbReference type="PANTHER" id="PTHR35011">
    <property type="entry name" value="2,3-DIKETO-L-GULONATE TRAP TRANSPORTER SMALL PERMEASE PROTEIN YIAM"/>
    <property type="match status" value="1"/>
</dbReference>
<protein>
    <recommendedName>
        <fullName evidence="9">TRAP transporter small permease protein</fullName>
    </recommendedName>
</protein>
<feature type="domain" description="Tripartite ATP-independent periplasmic transporters DctQ component" evidence="10">
    <location>
        <begin position="33"/>
        <end position="155"/>
    </location>
</feature>
<comment type="caution">
    <text evidence="11">The sequence shown here is derived from an EMBL/GenBank/DDBJ whole genome shotgun (WGS) entry which is preliminary data.</text>
</comment>
<keyword evidence="12" id="KW-1185">Reference proteome</keyword>